<evidence type="ECO:0000259" key="2">
    <source>
        <dbReference type="Pfam" id="PF13087"/>
    </source>
</evidence>
<dbReference type="Pfam" id="PF13087">
    <property type="entry name" value="AAA_12"/>
    <property type="match status" value="1"/>
</dbReference>
<evidence type="ECO:0000256" key="1">
    <source>
        <dbReference type="SAM" id="MobiDB-lite"/>
    </source>
</evidence>
<accession>A0A084GGY3</accession>
<dbReference type="OrthoDB" id="5105818at2759"/>
<dbReference type="HOGENOM" id="CLU_455722_0_0_1"/>
<dbReference type="InterPro" id="IPR027417">
    <property type="entry name" value="P-loop_NTPase"/>
</dbReference>
<keyword evidence="4" id="KW-1185">Reference proteome</keyword>
<dbReference type="Proteomes" id="UP000028545">
    <property type="component" value="Unassembled WGS sequence"/>
</dbReference>
<evidence type="ECO:0000313" key="4">
    <source>
        <dbReference type="Proteomes" id="UP000028545"/>
    </source>
</evidence>
<dbReference type="InterPro" id="IPR041679">
    <property type="entry name" value="DNA2/NAM7-like_C"/>
</dbReference>
<proteinExistence type="predicted"/>
<name>A0A084GGY3_PSEDA</name>
<feature type="compositionally biased region" description="Basic and acidic residues" evidence="1">
    <location>
        <begin position="564"/>
        <end position="578"/>
    </location>
</feature>
<dbReference type="Gene3D" id="3.40.50.300">
    <property type="entry name" value="P-loop containing nucleotide triphosphate hydrolases"/>
    <property type="match status" value="1"/>
</dbReference>
<feature type="domain" description="DNA2/NAM7 helicase-like C-terminal" evidence="2">
    <location>
        <begin position="473"/>
        <end position="529"/>
    </location>
</feature>
<dbReference type="EMBL" id="JOWA01000022">
    <property type="protein sequence ID" value="KEZ46595.1"/>
    <property type="molecule type" value="Genomic_DNA"/>
</dbReference>
<dbReference type="GeneID" id="27718559"/>
<dbReference type="RefSeq" id="XP_016646394.1">
    <property type="nucleotide sequence ID" value="XM_016783194.1"/>
</dbReference>
<organism evidence="3 4">
    <name type="scientific">Pseudallescheria apiosperma</name>
    <name type="common">Scedosporium apiospermum</name>
    <dbReference type="NCBI Taxonomy" id="563466"/>
    <lineage>
        <taxon>Eukaryota</taxon>
        <taxon>Fungi</taxon>
        <taxon>Dikarya</taxon>
        <taxon>Ascomycota</taxon>
        <taxon>Pezizomycotina</taxon>
        <taxon>Sordariomycetes</taxon>
        <taxon>Hypocreomycetidae</taxon>
        <taxon>Microascales</taxon>
        <taxon>Microascaceae</taxon>
        <taxon>Scedosporium</taxon>
    </lineage>
</organism>
<comment type="caution">
    <text evidence="3">The sequence shown here is derived from an EMBL/GenBank/DDBJ whole genome shotgun (WGS) entry which is preliminary data.</text>
</comment>
<dbReference type="VEuPathDB" id="FungiDB:SAPIO_CDS0407"/>
<protein>
    <recommendedName>
        <fullName evidence="2">DNA2/NAM7 helicase-like C-terminal domain-containing protein</fullName>
    </recommendedName>
</protein>
<feature type="compositionally biased region" description="Basic and acidic residues" evidence="1">
    <location>
        <begin position="541"/>
        <end position="553"/>
    </location>
</feature>
<dbReference type="AlphaFoldDB" id="A0A084GGY3"/>
<sequence length="599" mass="66716">MYDADLCQLQVNMDDSFHLPVDSRSRLCQFREENLRLVIHVQVPPVKEEPSGISTSLSVGLTPIPTPSTGRRCGFYALIGSMQAQHHGFPQSTLEDLDQAFRSEEVAAANSEFGLDNTDNLQANQLAAVIRHWASRNAINIQLGVDMDGGDSYLIPIPEGIQSAPITLRIHNNNAEELDGASMSHHSALAPLPPATVDPVNLDCDDAEDVDTEELFRQQETGALKRLVDQTGIRKYLSEYYGLSAEEVGQLLINRDLLGGARYDKARPCNGAFVGHVGQAIGNVRCSKHDNVPMMSHNASIVLSASTAEEWTREIDEYTSHVTFASFSKNLDKARRLVRCRKENVDPEKYDKMIPRHLLRDPKISAAETEADVEENRKKGREKYARMDPEKKAARLQRQIERLSSYIDPPIHRQIRHREAVSTVLATWFPYPHVRGRTFRIYPREYGRSNPGKHGLRVEVLGDLKQHPSAQLKDSFVNTTDSFQGRENQLVILVLCVTAATGPCFTASHQRICVGLTRQIGGLFVVGDIDTLAPSARVNKPKPERARREKLENRVATVNADPYHTADNKDYGWSKGEDDGGGWGNNCGDDDGQDKPAAR</sequence>
<evidence type="ECO:0000313" key="3">
    <source>
        <dbReference type="EMBL" id="KEZ46595.1"/>
    </source>
</evidence>
<gene>
    <name evidence="3" type="ORF">SAPIO_CDS0407</name>
</gene>
<dbReference type="KEGG" id="sapo:SAPIO_CDS0407"/>
<reference evidence="3 4" key="1">
    <citation type="journal article" date="2014" name="Genome Announc.">
        <title>Draft genome sequence of the pathogenic fungus Scedosporium apiospermum.</title>
        <authorList>
            <person name="Vandeputte P."/>
            <person name="Ghamrawi S."/>
            <person name="Rechenmann M."/>
            <person name="Iltis A."/>
            <person name="Giraud S."/>
            <person name="Fleury M."/>
            <person name="Thornton C."/>
            <person name="Delhaes L."/>
            <person name="Meyer W."/>
            <person name="Papon N."/>
            <person name="Bouchara J.P."/>
        </authorList>
    </citation>
    <scope>NUCLEOTIDE SEQUENCE [LARGE SCALE GENOMIC DNA]</scope>
    <source>
        <strain evidence="3 4">IHEM 14462</strain>
    </source>
</reference>
<feature type="region of interest" description="Disordered" evidence="1">
    <location>
        <begin position="536"/>
        <end position="599"/>
    </location>
</feature>